<evidence type="ECO:0000313" key="9">
    <source>
        <dbReference type="EMBL" id="KSW10387.1"/>
    </source>
</evidence>
<dbReference type="PANTHER" id="PTHR43375">
    <property type="entry name" value="OROTIDINE 5'-PHOSPHATE DECARBOXYLASE"/>
    <property type="match status" value="1"/>
</dbReference>
<name>A0A0V8RQY3_9ACTO</name>
<dbReference type="AlphaFoldDB" id="A0A0V8RQY3"/>
<dbReference type="UniPathway" id="UPA00070">
    <property type="reaction ID" value="UER00120"/>
</dbReference>
<dbReference type="PANTHER" id="PTHR43375:SF1">
    <property type="entry name" value="OROTIDINE 5'-PHOSPHATE DECARBOXYLASE"/>
    <property type="match status" value="1"/>
</dbReference>
<dbReference type="CDD" id="cd04725">
    <property type="entry name" value="OMP_decarboxylase_like"/>
    <property type="match status" value="1"/>
</dbReference>
<comment type="caution">
    <text evidence="9">The sequence shown here is derived from an EMBL/GenBank/DDBJ whole genome shotgun (WGS) entry which is preliminary data.</text>
</comment>
<dbReference type="EC" id="4.1.1.23" evidence="7"/>
<dbReference type="GO" id="GO:0006207">
    <property type="term" value="P:'de novo' pyrimidine nucleobase biosynthetic process"/>
    <property type="evidence" value="ECO:0007669"/>
    <property type="project" value="InterPro"/>
</dbReference>
<evidence type="ECO:0000256" key="4">
    <source>
        <dbReference type="ARBA" id="ARBA00022975"/>
    </source>
</evidence>
<organism evidence="9 10">
    <name type="scientific">Schaalia odontolytica</name>
    <dbReference type="NCBI Taxonomy" id="1660"/>
    <lineage>
        <taxon>Bacteria</taxon>
        <taxon>Bacillati</taxon>
        <taxon>Actinomycetota</taxon>
        <taxon>Actinomycetes</taxon>
        <taxon>Actinomycetales</taxon>
        <taxon>Actinomycetaceae</taxon>
        <taxon>Schaalia</taxon>
    </lineage>
</organism>
<dbReference type="GO" id="GO:0044205">
    <property type="term" value="P:'de novo' UMP biosynthetic process"/>
    <property type="evidence" value="ECO:0007669"/>
    <property type="project" value="UniProtKB-UniRule"/>
</dbReference>
<protein>
    <recommendedName>
        <fullName evidence="7">Orotidine 5'-phosphate decarboxylase</fullName>
        <ecNumber evidence="7">4.1.1.23</ecNumber>
    </recommendedName>
    <alternativeName>
        <fullName evidence="7">OMP decarboxylase</fullName>
        <shortName evidence="7">OMPDCase</shortName>
        <shortName evidence="7">OMPdecase</shortName>
    </alternativeName>
</protein>
<dbReference type="InterPro" id="IPR013785">
    <property type="entry name" value="Aldolase_TIM"/>
</dbReference>
<dbReference type="SUPFAM" id="SSF51366">
    <property type="entry name" value="Ribulose-phoshate binding barrel"/>
    <property type="match status" value="1"/>
</dbReference>
<keyword evidence="4 7" id="KW-0665">Pyrimidine biosynthesis</keyword>
<dbReference type="Pfam" id="PF00215">
    <property type="entry name" value="OMPdecase"/>
    <property type="match status" value="1"/>
</dbReference>
<comment type="similarity">
    <text evidence="2 7">Belongs to the OMP decarboxylase family. Type 2 subfamily.</text>
</comment>
<evidence type="ECO:0000256" key="2">
    <source>
        <dbReference type="ARBA" id="ARBA00008847"/>
    </source>
</evidence>
<accession>A0A0V8RQY3</accession>
<gene>
    <name evidence="7" type="primary">pyrF</name>
    <name evidence="9" type="ORF">APY09_07705</name>
</gene>
<proteinExistence type="inferred from homology"/>
<evidence type="ECO:0000256" key="1">
    <source>
        <dbReference type="ARBA" id="ARBA00004861"/>
    </source>
</evidence>
<keyword evidence="3 7" id="KW-0210">Decarboxylase</keyword>
<dbReference type="RefSeq" id="WP_060567281.1">
    <property type="nucleotide sequence ID" value="NZ_CP040006.1"/>
</dbReference>
<reference evidence="9 10" key="1">
    <citation type="submission" date="2015-10" db="EMBL/GenBank/DDBJ databases">
        <title>Draft Genome of Actinomyces odontolyticus subsp. actinosynbacter strain XH001.</title>
        <authorList>
            <person name="Mclean J.S."/>
            <person name="He X."/>
        </authorList>
    </citation>
    <scope>NUCLEOTIDE SEQUENCE [LARGE SCALE GENOMIC DNA]</scope>
    <source>
        <strain evidence="9 10">XH001</strain>
    </source>
</reference>
<comment type="catalytic activity">
    <reaction evidence="6 7">
        <text>orotidine 5'-phosphate + H(+) = UMP + CO2</text>
        <dbReference type="Rhea" id="RHEA:11596"/>
        <dbReference type="ChEBI" id="CHEBI:15378"/>
        <dbReference type="ChEBI" id="CHEBI:16526"/>
        <dbReference type="ChEBI" id="CHEBI:57538"/>
        <dbReference type="ChEBI" id="CHEBI:57865"/>
        <dbReference type="EC" id="4.1.1.23"/>
    </reaction>
</comment>
<dbReference type="HAMAP" id="MF_01215">
    <property type="entry name" value="OMPdecase_type2"/>
    <property type="match status" value="1"/>
</dbReference>
<sequence>MTTSGIKPATSVGFGDRLYAAMRAYGPVCVGIDPHAGLLQEWGLDDDANGVREFSLRVIEALGGRVAAFKPQAAFFERHGSRGVAVLEEVIAACREVGTLCIVDAKRGDIGSTMDGYAQAFLSDSSPLAGDAVTLSPYLGVGSLTPALELARQTGRGVFVLALTSNPEGASVQHARGEDGTSVAGRVVSQLADFNSQCDQQHLGPAGIVVGATVGDAVKRLGIDLASLNGAFLAPGVGAQGAGPAQVREVFAGAEDAVLASSSRAILRSGPSIAGLRDAYRATVDSLQ</sequence>
<comment type="pathway">
    <text evidence="1 7">Pyrimidine metabolism; UMP biosynthesis via de novo pathway; UMP from orotate: step 2/2.</text>
</comment>
<dbReference type="Proteomes" id="UP000054686">
    <property type="component" value="Unassembled WGS sequence"/>
</dbReference>
<dbReference type="Gene3D" id="3.20.20.70">
    <property type="entry name" value="Aldolase class I"/>
    <property type="match status" value="1"/>
</dbReference>
<dbReference type="InterPro" id="IPR011995">
    <property type="entry name" value="OMPdecase_type-2"/>
</dbReference>
<dbReference type="EMBL" id="LLVT01000003">
    <property type="protein sequence ID" value="KSW10387.1"/>
    <property type="molecule type" value="Genomic_DNA"/>
</dbReference>
<evidence type="ECO:0000259" key="8">
    <source>
        <dbReference type="SMART" id="SM00934"/>
    </source>
</evidence>
<dbReference type="InterPro" id="IPR011060">
    <property type="entry name" value="RibuloseP-bd_barrel"/>
</dbReference>
<evidence type="ECO:0000256" key="5">
    <source>
        <dbReference type="ARBA" id="ARBA00023239"/>
    </source>
</evidence>
<dbReference type="NCBIfam" id="TIGR02127">
    <property type="entry name" value="pyrF_sub2"/>
    <property type="match status" value="1"/>
</dbReference>
<evidence type="ECO:0000256" key="7">
    <source>
        <dbReference type="HAMAP-Rule" id="MF_01215"/>
    </source>
</evidence>
<keyword evidence="5 7" id="KW-0456">Lyase</keyword>
<evidence type="ECO:0000256" key="3">
    <source>
        <dbReference type="ARBA" id="ARBA00022793"/>
    </source>
</evidence>
<dbReference type="GO" id="GO:0004590">
    <property type="term" value="F:orotidine-5'-phosphate decarboxylase activity"/>
    <property type="evidence" value="ECO:0007669"/>
    <property type="project" value="UniProtKB-UniRule"/>
</dbReference>
<dbReference type="OrthoDB" id="9808470at2"/>
<evidence type="ECO:0000313" key="10">
    <source>
        <dbReference type="Proteomes" id="UP000054686"/>
    </source>
</evidence>
<feature type="active site" description="Proton donor" evidence="7">
    <location>
        <position position="106"/>
    </location>
</feature>
<dbReference type="InterPro" id="IPR001754">
    <property type="entry name" value="OMPdeCOase_dom"/>
</dbReference>
<evidence type="ECO:0000256" key="6">
    <source>
        <dbReference type="ARBA" id="ARBA00049157"/>
    </source>
</evidence>
<feature type="domain" description="Orotidine 5'-phosphate decarboxylase" evidence="8">
    <location>
        <begin position="27"/>
        <end position="279"/>
    </location>
</feature>
<dbReference type="SMART" id="SM00934">
    <property type="entry name" value="OMPdecase"/>
    <property type="match status" value="1"/>
</dbReference>